<dbReference type="PROSITE" id="PS00595">
    <property type="entry name" value="AA_TRANSFER_CLASS_5"/>
    <property type="match status" value="1"/>
</dbReference>
<feature type="binding site" evidence="6">
    <location>
        <position position="332"/>
    </location>
    <ligand>
        <name>substrate</name>
    </ligand>
</feature>
<evidence type="ECO:0000313" key="11">
    <source>
        <dbReference type="EMBL" id="CUN72656.1"/>
    </source>
</evidence>
<dbReference type="Gene3D" id="3.90.1150.10">
    <property type="entry name" value="Aspartate Aminotransferase, domain 1"/>
    <property type="match status" value="1"/>
</dbReference>
<dbReference type="PANTHER" id="PTHR21152:SF24">
    <property type="entry name" value="ALANINE--GLYOXYLATE AMINOTRANSFERASE 1"/>
    <property type="match status" value="1"/>
</dbReference>
<evidence type="ECO:0000256" key="7">
    <source>
        <dbReference type="PIRSR" id="PIRSR000524-50"/>
    </source>
</evidence>
<dbReference type="RefSeq" id="WP_055065720.1">
    <property type="nucleotide sequence ID" value="NZ_CYZD01000003.1"/>
</dbReference>
<evidence type="ECO:0000313" key="12">
    <source>
        <dbReference type="Proteomes" id="UP000095409"/>
    </source>
</evidence>
<evidence type="ECO:0000256" key="5">
    <source>
        <dbReference type="ARBA" id="ARBA00022898"/>
    </source>
</evidence>
<reference evidence="11 12" key="1">
    <citation type="submission" date="2015-09" db="EMBL/GenBank/DDBJ databases">
        <authorList>
            <consortium name="Pathogen Informatics"/>
        </authorList>
    </citation>
    <scope>NUCLEOTIDE SEQUENCE [LARGE SCALE GENOMIC DNA]</scope>
    <source>
        <strain evidence="11 12">2789STDY5608837</strain>
    </source>
</reference>
<dbReference type="InterPro" id="IPR020578">
    <property type="entry name" value="Aminotrans_V_PyrdxlP_BS"/>
</dbReference>
<dbReference type="Pfam" id="PF00266">
    <property type="entry name" value="Aminotran_5"/>
    <property type="match status" value="1"/>
</dbReference>
<dbReference type="AlphaFoldDB" id="A0A173ZB24"/>
<keyword evidence="3" id="KW-0032">Aminotransferase</keyword>
<dbReference type="InterPro" id="IPR015421">
    <property type="entry name" value="PyrdxlP-dep_Trfase_major"/>
</dbReference>
<evidence type="ECO:0000256" key="4">
    <source>
        <dbReference type="ARBA" id="ARBA00022679"/>
    </source>
</evidence>
<keyword evidence="5 7" id="KW-0663">Pyridoxal phosphate</keyword>
<feature type="domain" description="Aminotransferase class V" evidence="10">
    <location>
        <begin position="28"/>
        <end position="267"/>
    </location>
</feature>
<gene>
    <name evidence="11" type="ORF">ERS852394_00772</name>
</gene>
<name>A0A173ZB24_9FIRM</name>
<dbReference type="Proteomes" id="UP000095409">
    <property type="component" value="Unassembled WGS sequence"/>
</dbReference>
<sequence length="376" mass="41253">MYKIMTPGPTQVAENVRLARSRECTNPDLDASFVEFYKETCEEISRLLHTDNETLILGGEGILGLEAACASMTEPGDHVLVLDNGIYGKGFADFVSMYGGIPELYSRDYRETLDVQELEEFLKEHHNYKYATVVHGDTPSGMLNDVSAICPLLKKYGIMTVVDSVSASFGEAMRISDWQIDIMCGGSQKVVSAPPGLTFVVISDDAKKAMAERKTQIASFYANLTTFAHYYEEKWFPYTMPISDIYGLRAAIDNIAADPDILARHEKIAEASRKAITGAGLNLYLKSGFSSTVTVFEVPEGTTAAAILDGVKNDYNIMLAGSFDVLAGKVIRIGHMGNNADFYNVREVFAALDGTLTKLGVPLKASMEKIFCDNMK</sequence>
<comment type="cofactor">
    <cofactor evidence="1 7 9">
        <name>pyridoxal 5'-phosphate</name>
        <dbReference type="ChEBI" id="CHEBI:597326"/>
    </cofactor>
</comment>
<accession>A0A173ZB24</accession>
<dbReference type="InterPro" id="IPR000192">
    <property type="entry name" value="Aminotrans_V_dom"/>
</dbReference>
<dbReference type="InterPro" id="IPR024169">
    <property type="entry name" value="SP_NH2Trfase/AEP_transaminase"/>
</dbReference>
<dbReference type="PANTHER" id="PTHR21152">
    <property type="entry name" value="AMINOTRANSFERASE CLASS V"/>
    <property type="match status" value="1"/>
</dbReference>
<feature type="modified residue" description="N6-(pyridoxal phosphate)lysine" evidence="7">
    <location>
        <position position="189"/>
    </location>
</feature>
<evidence type="ECO:0000256" key="6">
    <source>
        <dbReference type="PIRSR" id="PIRSR000524-1"/>
    </source>
</evidence>
<dbReference type="GO" id="GO:0008453">
    <property type="term" value="F:alanine-glyoxylate transaminase activity"/>
    <property type="evidence" value="ECO:0007669"/>
    <property type="project" value="TreeGrafter"/>
</dbReference>
<dbReference type="EMBL" id="CYZD01000003">
    <property type="protein sequence ID" value="CUN72656.1"/>
    <property type="molecule type" value="Genomic_DNA"/>
</dbReference>
<dbReference type="Gene3D" id="3.40.640.10">
    <property type="entry name" value="Type I PLP-dependent aspartate aminotransferase-like (Major domain)"/>
    <property type="match status" value="1"/>
</dbReference>
<evidence type="ECO:0000256" key="2">
    <source>
        <dbReference type="ARBA" id="ARBA00009236"/>
    </source>
</evidence>
<comment type="similarity">
    <text evidence="2 8">Belongs to the class-V pyridoxal-phosphate-dependent aminotransferase family.</text>
</comment>
<organism evidence="11 12">
    <name type="scientific">Blautia obeum</name>
    <dbReference type="NCBI Taxonomy" id="40520"/>
    <lineage>
        <taxon>Bacteria</taxon>
        <taxon>Bacillati</taxon>
        <taxon>Bacillota</taxon>
        <taxon>Clostridia</taxon>
        <taxon>Lachnospirales</taxon>
        <taxon>Lachnospiraceae</taxon>
        <taxon>Blautia</taxon>
    </lineage>
</organism>
<evidence type="ECO:0000256" key="8">
    <source>
        <dbReference type="RuleBase" id="RU004075"/>
    </source>
</evidence>
<evidence type="ECO:0000259" key="10">
    <source>
        <dbReference type="Pfam" id="PF00266"/>
    </source>
</evidence>
<protein>
    <submittedName>
        <fullName evidence="11">Soluble hydrogenase 42 kDa subunit</fullName>
        <ecNumber evidence="11">1.12.-.-</ecNumber>
    </submittedName>
</protein>
<evidence type="ECO:0000256" key="3">
    <source>
        <dbReference type="ARBA" id="ARBA00022576"/>
    </source>
</evidence>
<keyword evidence="11" id="KW-0560">Oxidoreductase</keyword>
<evidence type="ECO:0000256" key="9">
    <source>
        <dbReference type="RuleBase" id="RU004504"/>
    </source>
</evidence>
<dbReference type="GO" id="GO:0019265">
    <property type="term" value="P:glycine biosynthetic process, by transamination of glyoxylate"/>
    <property type="evidence" value="ECO:0007669"/>
    <property type="project" value="TreeGrafter"/>
</dbReference>
<evidence type="ECO:0000256" key="1">
    <source>
        <dbReference type="ARBA" id="ARBA00001933"/>
    </source>
</evidence>
<dbReference type="GO" id="GO:0004760">
    <property type="term" value="F:L-serine-pyruvate transaminase activity"/>
    <property type="evidence" value="ECO:0007669"/>
    <property type="project" value="TreeGrafter"/>
</dbReference>
<dbReference type="PIRSF" id="PIRSF000524">
    <property type="entry name" value="SPT"/>
    <property type="match status" value="1"/>
</dbReference>
<dbReference type="SUPFAM" id="SSF53383">
    <property type="entry name" value="PLP-dependent transferases"/>
    <property type="match status" value="1"/>
</dbReference>
<keyword evidence="4" id="KW-0808">Transferase</keyword>
<dbReference type="InterPro" id="IPR015424">
    <property type="entry name" value="PyrdxlP-dep_Trfase"/>
</dbReference>
<dbReference type="InterPro" id="IPR015422">
    <property type="entry name" value="PyrdxlP-dep_Trfase_small"/>
</dbReference>
<dbReference type="EC" id="1.12.-.-" evidence="11"/>
<proteinExistence type="inferred from homology"/>
<dbReference type="GO" id="GO:0016491">
    <property type="term" value="F:oxidoreductase activity"/>
    <property type="evidence" value="ECO:0007669"/>
    <property type="project" value="UniProtKB-KW"/>
</dbReference>